<evidence type="ECO:0000259" key="7">
    <source>
        <dbReference type="Pfam" id="PF06271"/>
    </source>
</evidence>
<feature type="transmembrane region" description="Helical" evidence="6">
    <location>
        <begin position="92"/>
        <end position="119"/>
    </location>
</feature>
<evidence type="ECO:0000256" key="1">
    <source>
        <dbReference type="ARBA" id="ARBA00004651"/>
    </source>
</evidence>
<evidence type="ECO:0000256" key="6">
    <source>
        <dbReference type="SAM" id="Phobius"/>
    </source>
</evidence>
<dbReference type="EMBL" id="CP107525">
    <property type="protein sequence ID" value="UZW64308.1"/>
    <property type="molecule type" value="Genomic_DNA"/>
</dbReference>
<keyword evidence="2" id="KW-1003">Cell membrane</keyword>
<evidence type="ECO:0000256" key="2">
    <source>
        <dbReference type="ARBA" id="ARBA00022475"/>
    </source>
</evidence>
<reference evidence="8" key="2">
    <citation type="submission" date="2022-11" db="EMBL/GenBank/DDBJ databases">
        <title>complete genomes of mycoplasma synoviae ZX313 strain and SD2 strain.</title>
        <authorList>
            <person name="Zhong Q."/>
        </authorList>
    </citation>
    <scope>NUCLEOTIDE SEQUENCE</scope>
    <source>
        <strain evidence="8">SD2</strain>
    </source>
</reference>
<reference evidence="8" key="1">
    <citation type="submission" date="2022-10" db="EMBL/GenBank/DDBJ databases">
        <authorList>
            <person name="Wei X."/>
        </authorList>
    </citation>
    <scope>NUCLEOTIDE SEQUENCE</scope>
    <source>
        <strain evidence="8">SD2</strain>
    </source>
</reference>
<gene>
    <name evidence="8" type="ORF">OIE46_02925</name>
</gene>
<protein>
    <submittedName>
        <fullName evidence="8">RDD family protein</fullName>
    </submittedName>
</protein>
<proteinExistence type="predicted"/>
<accession>A0AAQ2YNI5</accession>
<sequence>MYQNANFSRRFFASIFDFLLVLLICFLCFYLTSIRFLALNKNFNDFVIYLPFILCLVFIWQYYFIVPIITEGYTLFFIIFKIKIINQETKKFSALALTLRNIFGVFYWSILIVLFLIFLKPSDLLIQDKKLFFVDNENTKLIQGLFKYLSGLWGMLTSFNFLFILFSKKKLSLFDLMSKSRVVINKKIIPITEEKIIFKPKVYIYRKYIYFSDLQL</sequence>
<dbReference type="GO" id="GO:0005886">
    <property type="term" value="C:plasma membrane"/>
    <property type="evidence" value="ECO:0007669"/>
    <property type="project" value="UniProtKB-SubCell"/>
</dbReference>
<dbReference type="InterPro" id="IPR051791">
    <property type="entry name" value="Pra-immunoreactive"/>
</dbReference>
<comment type="subcellular location">
    <subcellularLocation>
        <location evidence="1">Cell membrane</location>
        <topology evidence="1">Multi-pass membrane protein</topology>
    </subcellularLocation>
</comment>
<dbReference type="RefSeq" id="WP_109537241.1">
    <property type="nucleotide sequence ID" value="NZ_CP012624.1"/>
</dbReference>
<evidence type="ECO:0000313" key="9">
    <source>
        <dbReference type="Proteomes" id="UP001164481"/>
    </source>
</evidence>
<feature type="transmembrane region" description="Helical" evidence="6">
    <location>
        <begin position="145"/>
        <end position="166"/>
    </location>
</feature>
<dbReference type="AlphaFoldDB" id="A0AAQ2YNI5"/>
<feature type="domain" description="RDD" evidence="7">
    <location>
        <begin position="5"/>
        <end position="178"/>
    </location>
</feature>
<keyword evidence="5 6" id="KW-0472">Membrane</keyword>
<evidence type="ECO:0000313" key="8">
    <source>
        <dbReference type="EMBL" id="UZW64308.1"/>
    </source>
</evidence>
<dbReference type="Pfam" id="PF06271">
    <property type="entry name" value="RDD"/>
    <property type="match status" value="1"/>
</dbReference>
<evidence type="ECO:0000256" key="4">
    <source>
        <dbReference type="ARBA" id="ARBA00022989"/>
    </source>
</evidence>
<name>A0AAQ2YNI5_MYCSY</name>
<evidence type="ECO:0000256" key="5">
    <source>
        <dbReference type="ARBA" id="ARBA00023136"/>
    </source>
</evidence>
<dbReference type="InterPro" id="IPR010432">
    <property type="entry name" value="RDD"/>
</dbReference>
<evidence type="ECO:0000256" key="3">
    <source>
        <dbReference type="ARBA" id="ARBA00022692"/>
    </source>
</evidence>
<feature type="transmembrane region" description="Helical" evidence="6">
    <location>
        <begin position="48"/>
        <end position="80"/>
    </location>
</feature>
<dbReference type="Proteomes" id="UP001164481">
    <property type="component" value="Chromosome"/>
</dbReference>
<feature type="transmembrane region" description="Helical" evidence="6">
    <location>
        <begin position="12"/>
        <end position="36"/>
    </location>
</feature>
<keyword evidence="4 6" id="KW-1133">Transmembrane helix</keyword>
<dbReference type="PANTHER" id="PTHR36115">
    <property type="entry name" value="PROLINE-RICH ANTIGEN HOMOLOG-RELATED"/>
    <property type="match status" value="1"/>
</dbReference>
<keyword evidence="3 6" id="KW-0812">Transmembrane</keyword>
<organism evidence="8 9">
    <name type="scientific">Mycoplasmopsis synoviae</name>
    <name type="common">Mycoplasma synoviae</name>
    <dbReference type="NCBI Taxonomy" id="2109"/>
    <lineage>
        <taxon>Bacteria</taxon>
        <taxon>Bacillati</taxon>
        <taxon>Mycoplasmatota</taxon>
        <taxon>Mycoplasmoidales</taxon>
        <taxon>Metamycoplasmataceae</taxon>
        <taxon>Mycoplasmopsis</taxon>
    </lineage>
</organism>